<evidence type="ECO:0000313" key="16">
    <source>
        <dbReference type="EMBL" id="RSI75718.1"/>
    </source>
</evidence>
<dbReference type="CDD" id="cd00817">
    <property type="entry name" value="ValRS_core"/>
    <property type="match status" value="1"/>
</dbReference>
<evidence type="ECO:0000256" key="7">
    <source>
        <dbReference type="ARBA" id="ARBA00022917"/>
    </source>
</evidence>
<comment type="subunit">
    <text evidence="2 12">Monomer.</text>
</comment>
<dbReference type="Pfam" id="PF08264">
    <property type="entry name" value="Anticodon_1"/>
    <property type="match status" value="1"/>
</dbReference>
<dbReference type="NCBIfam" id="TIGR00422">
    <property type="entry name" value="valS"/>
    <property type="match status" value="1"/>
</dbReference>
<feature type="coiled-coil region" evidence="12">
    <location>
        <begin position="91"/>
        <end position="125"/>
    </location>
</feature>
<name>A0A428CC83_STRMT</name>
<dbReference type="Gene3D" id="3.90.740.10">
    <property type="entry name" value="Valyl/Leucyl/Isoleucyl-tRNA synthetase, editing domain"/>
    <property type="match status" value="1"/>
</dbReference>
<dbReference type="InterPro" id="IPR019499">
    <property type="entry name" value="Val-tRNA_synth_tRNA-bd"/>
</dbReference>
<feature type="binding site" evidence="12">
    <location>
        <position position="833"/>
    </location>
    <ligand>
        <name>ATP</name>
        <dbReference type="ChEBI" id="CHEBI:30616"/>
    </ligand>
</feature>
<dbReference type="InterPro" id="IPR043733">
    <property type="entry name" value="DUF5677"/>
</dbReference>
<comment type="domain">
    <text evidence="12">The C-terminal coiled-coil domain is crucial for aminoacylation activity.</text>
</comment>
<dbReference type="Gene3D" id="3.40.50.620">
    <property type="entry name" value="HUPs"/>
    <property type="match status" value="2"/>
</dbReference>
<dbReference type="PANTHER" id="PTHR11946">
    <property type="entry name" value="VALYL-TRNA SYNTHETASES"/>
    <property type="match status" value="1"/>
</dbReference>
<evidence type="ECO:0000256" key="1">
    <source>
        <dbReference type="ARBA" id="ARBA00004496"/>
    </source>
</evidence>
<comment type="similarity">
    <text evidence="11 12">Belongs to the class-I aminoacyl-tRNA synthetase family. ValS type 1 subfamily.</text>
</comment>
<comment type="subcellular location">
    <subcellularLocation>
        <location evidence="1 12">Cytoplasm</location>
    </subcellularLocation>
</comment>
<dbReference type="InterPro" id="IPR014729">
    <property type="entry name" value="Rossmann-like_a/b/a_fold"/>
</dbReference>
<dbReference type="InterPro" id="IPR010978">
    <property type="entry name" value="tRNA-bd_arm"/>
</dbReference>
<dbReference type="SUPFAM" id="SSF50677">
    <property type="entry name" value="ValRS/IleRS/LeuRS editing domain"/>
    <property type="match status" value="1"/>
</dbReference>
<feature type="domain" description="Aminoacyl-tRNA synthetase class Ia" evidence="13">
    <location>
        <begin position="328"/>
        <end position="740"/>
    </location>
</feature>
<dbReference type="InterPro" id="IPR009080">
    <property type="entry name" value="tRNAsynth_Ia_anticodon-bd"/>
</dbReference>
<dbReference type="FunFam" id="1.10.287.380:FF:000001">
    <property type="entry name" value="Valine--tRNA ligase"/>
    <property type="match status" value="1"/>
</dbReference>
<evidence type="ECO:0000256" key="10">
    <source>
        <dbReference type="ARBA" id="ARBA00047552"/>
    </source>
</evidence>
<dbReference type="Pfam" id="PF18928">
    <property type="entry name" value="DUF5677"/>
    <property type="match status" value="1"/>
</dbReference>
<dbReference type="SUPFAM" id="SSF46589">
    <property type="entry name" value="tRNA-binding arm"/>
    <property type="match status" value="1"/>
</dbReference>
<dbReference type="Pfam" id="PF10458">
    <property type="entry name" value="Val_tRNA-synt_C"/>
    <property type="match status" value="1"/>
</dbReference>
<feature type="short sequence motif" description="'HIGH' region" evidence="12">
    <location>
        <begin position="356"/>
        <end position="366"/>
    </location>
</feature>
<dbReference type="GO" id="GO:0005524">
    <property type="term" value="F:ATP binding"/>
    <property type="evidence" value="ECO:0007669"/>
    <property type="project" value="UniProtKB-UniRule"/>
</dbReference>
<dbReference type="InterPro" id="IPR002303">
    <property type="entry name" value="Valyl-tRNA_ligase"/>
</dbReference>
<dbReference type="FunFam" id="3.40.50.620:FF:000032">
    <property type="entry name" value="Valine--tRNA ligase"/>
    <property type="match status" value="1"/>
</dbReference>
<dbReference type="EMBL" id="RJNQ01000022">
    <property type="protein sequence ID" value="RSI75718.1"/>
    <property type="molecule type" value="Genomic_DNA"/>
</dbReference>
<dbReference type="InterPro" id="IPR001412">
    <property type="entry name" value="aa-tRNA-synth_I_CS"/>
</dbReference>
<dbReference type="Pfam" id="PF00133">
    <property type="entry name" value="tRNA-synt_1"/>
    <property type="match status" value="2"/>
</dbReference>
<evidence type="ECO:0000256" key="12">
    <source>
        <dbReference type="HAMAP-Rule" id="MF_02004"/>
    </source>
</evidence>
<evidence type="ECO:0000313" key="17">
    <source>
        <dbReference type="Proteomes" id="UP000272928"/>
    </source>
</evidence>
<evidence type="ECO:0000256" key="11">
    <source>
        <dbReference type="ARBA" id="ARBA00060830"/>
    </source>
</evidence>
<gene>
    <name evidence="12 16" type="primary">valS</name>
    <name evidence="16" type="ORF">D8856_09045</name>
</gene>
<comment type="domain">
    <text evidence="12">ValRS has two distinct active sites: one for aminoacylation and one for editing. The misactivated threonine is translocated from the active site to the editing site.</text>
</comment>
<dbReference type="EC" id="6.1.1.9" evidence="12"/>
<dbReference type="InterPro" id="IPR037118">
    <property type="entry name" value="Val-tRNA_synth_C_sf"/>
</dbReference>
<evidence type="ECO:0000256" key="8">
    <source>
        <dbReference type="ARBA" id="ARBA00023054"/>
    </source>
</evidence>
<evidence type="ECO:0000256" key="3">
    <source>
        <dbReference type="ARBA" id="ARBA00022490"/>
    </source>
</evidence>
<dbReference type="InterPro" id="IPR013155">
    <property type="entry name" value="M/V/L/I-tRNA-synth_anticd-bd"/>
</dbReference>
<dbReference type="FunFam" id="3.40.50.620:FF:000098">
    <property type="entry name" value="Valine--tRNA ligase"/>
    <property type="match status" value="1"/>
</dbReference>
<dbReference type="GO" id="GO:0005829">
    <property type="term" value="C:cytosol"/>
    <property type="evidence" value="ECO:0007669"/>
    <property type="project" value="TreeGrafter"/>
</dbReference>
<feature type="short sequence motif" description="'KMSKS' region" evidence="12">
    <location>
        <begin position="830"/>
        <end position="834"/>
    </location>
</feature>
<dbReference type="HAMAP" id="MF_02004">
    <property type="entry name" value="Val_tRNA_synth_type1"/>
    <property type="match status" value="1"/>
</dbReference>
<feature type="coiled-coil region" evidence="12">
    <location>
        <begin position="1122"/>
        <end position="1149"/>
    </location>
</feature>
<keyword evidence="7 12" id="KW-0648">Protein biosynthesis</keyword>
<dbReference type="Proteomes" id="UP000272928">
    <property type="component" value="Unassembled WGS sequence"/>
</dbReference>
<dbReference type="GO" id="GO:0004832">
    <property type="term" value="F:valine-tRNA ligase activity"/>
    <property type="evidence" value="ECO:0007669"/>
    <property type="project" value="UniProtKB-UniRule"/>
</dbReference>
<dbReference type="NCBIfam" id="NF004349">
    <property type="entry name" value="PRK05729.1"/>
    <property type="match status" value="1"/>
</dbReference>
<evidence type="ECO:0000256" key="9">
    <source>
        <dbReference type="ARBA" id="ARBA00023146"/>
    </source>
</evidence>
<evidence type="ECO:0000256" key="5">
    <source>
        <dbReference type="ARBA" id="ARBA00022741"/>
    </source>
</evidence>
<dbReference type="CDD" id="cd07962">
    <property type="entry name" value="Anticodon_Ia_Val"/>
    <property type="match status" value="1"/>
</dbReference>
<comment type="function">
    <text evidence="12">Catalyzes the attachment of valine to tRNA(Val). As ValRS can inadvertently accommodate and process structurally similar amino acids such as threonine, to avoid such errors, it has a 'posttransfer' editing activity that hydrolyzes mischarged Thr-tRNA(Val) in a tRNA-dependent manner.</text>
</comment>
<feature type="domain" description="Aminoacyl-tRNA synthetase class Ia" evidence="13">
    <location>
        <begin position="745"/>
        <end position="870"/>
    </location>
</feature>
<evidence type="ECO:0000259" key="15">
    <source>
        <dbReference type="Pfam" id="PF10458"/>
    </source>
</evidence>
<sequence length="1193" mass="137920">MEQIPALIKELSTINEAIYKNREAQNKNIVTIKSEIIIQNILASIINSSEFIKNNKGNILQNMISIRFIFEGLITLMLLNQDEEYVFKLYYDLLSSERKNIEYRKKQLEQEIKILESSTAKFSKNIAMTSEDILKQEEIELELFKEIIRDNFFIHTSYNDLYKNGLNYQIFCLKTKGISYYDNNLKELDDKEDQFFQDLKNHAKSFKNKSKEEIQKDFKKNRINWREKAKQVNLENEYDYIYGFSSSLSHFSGYSLLTSSTYDPQEEEMILTRLEIYLKNIKENINHYLKKHQLLPPATYTILLPKKRRTKMKELSPKYNPAEVEAGRYQKWLDADVFKPSGDQKAKPYSIVIPPPNVTGKLHLGHAWDTTLQDIIIRQKRMQGFDTLWLPGMDHAGIATQAKVEERLRGEGISRYDLGREKFLDKVWEWKDEYATTIKEQWGKMGLSVDYSRERFTLDEGLSKAVRKVFVDLYKKGWIYRGEFIINWDPAARTALSDIEVIHKDVEGAFYHMNYMLEDGSRALEVATTRPETMFGDVAVAVNPEDPRYKDLIGKNVILPIANKLIPIVGDEHADPEFGTGVVKITPAHDPNDFLVGQRHNLPQVNVMNDDGTMNDLAFEFAGMDRFEARKAVVAKLEEIGALVKIEKRVHSVGHSERTGVVVEPRLSTQWFVKMDQLAKNAIANQDTDDKVEFYPPRFNDTFLQWMENVHDWVISRQLWWGHQIPAWYNAEGEMYVGEEAPEGDGWTQDEDVLDTWFSSALWPFSTMGWPDADSEDFKRYFPTSTLVTGYDIIFFWVSRMIFQSLEFTGRQPFQNVLIHGLIRDEQGRKMSKSLGNGIDPMDVIEKYGADALRWFLSNGSAPGQDVRFSYEKMDASWNFINKIWNISRYILMNNEGLTLEQATANVEKVVNKEAGNVTDRWILHNLNETIGKVTENFDKFEFGVAGHILYNFIWDEFADWYVELTKEVLYSDNEEEKVITRSVLLYTLDKILRLLHPIMPFVTEEIFGQISEGSIVTAEYPTVNPAFEDLAAHTGVESLKDLIRAVRNARAEVNVAPSKPITILVKTSDSDLEAFFNSNVNYIKRFTNPEHLEIASTIPAPELAMSSVITGAEIYLPLADLLNVEEELARLDKELAKWQKELDMVGKKLSNERFVANAKPEVVQKERDKQADYQAKYDATVARIDEMKKLVK</sequence>
<dbReference type="GO" id="GO:0006438">
    <property type="term" value="P:valyl-tRNA aminoacylation"/>
    <property type="evidence" value="ECO:0007669"/>
    <property type="project" value="UniProtKB-UniRule"/>
</dbReference>
<keyword evidence="4 12" id="KW-0436">Ligase</keyword>
<evidence type="ECO:0000256" key="4">
    <source>
        <dbReference type="ARBA" id="ARBA00022598"/>
    </source>
</evidence>
<dbReference type="GO" id="GO:0002161">
    <property type="term" value="F:aminoacyl-tRNA deacylase activity"/>
    <property type="evidence" value="ECO:0007669"/>
    <property type="project" value="InterPro"/>
</dbReference>
<organism evidence="16 17">
    <name type="scientific">Streptococcus mitis</name>
    <dbReference type="NCBI Taxonomy" id="28037"/>
    <lineage>
        <taxon>Bacteria</taxon>
        <taxon>Bacillati</taxon>
        <taxon>Bacillota</taxon>
        <taxon>Bacilli</taxon>
        <taxon>Lactobacillales</taxon>
        <taxon>Streptococcaceae</taxon>
        <taxon>Streptococcus</taxon>
        <taxon>Streptococcus mitis group</taxon>
    </lineage>
</organism>
<dbReference type="FunFam" id="3.90.740.10:FF:000005">
    <property type="entry name" value="Valine--tRNA ligase, mitochondrial"/>
    <property type="match status" value="1"/>
</dbReference>
<dbReference type="Gene3D" id="1.10.730.10">
    <property type="entry name" value="Isoleucyl-tRNA Synthetase, Domain 1"/>
    <property type="match status" value="1"/>
</dbReference>
<dbReference type="InterPro" id="IPR002300">
    <property type="entry name" value="aa-tRNA-synth_Ia"/>
</dbReference>
<reference evidence="16 17" key="1">
    <citation type="submission" date="2018-11" db="EMBL/GenBank/DDBJ databases">
        <title>Species Designations Belie Phenotypic and Genotypic Heterogeneity in Oral Streptococci.</title>
        <authorList>
            <person name="Velsko I."/>
        </authorList>
    </citation>
    <scope>NUCLEOTIDE SEQUENCE [LARGE SCALE GENOMIC DNA]</scope>
    <source>
        <strain evidence="16 17">BCA16</strain>
    </source>
</reference>
<feature type="domain" description="Valyl-tRNA synthetase tRNA-binding arm" evidence="15">
    <location>
        <begin position="1124"/>
        <end position="1189"/>
    </location>
</feature>
<dbReference type="Gene3D" id="1.10.287.380">
    <property type="entry name" value="Valyl-tRNA synthetase, C-terminal domain"/>
    <property type="match status" value="1"/>
</dbReference>
<keyword evidence="5 12" id="KW-0547">Nucleotide-binding</keyword>
<dbReference type="FunFam" id="1.10.730.10:FF:000014">
    <property type="entry name" value="Valine--tRNA ligase"/>
    <property type="match status" value="1"/>
</dbReference>
<keyword evidence="8 12" id="KW-0175">Coiled coil</keyword>
<dbReference type="SUPFAM" id="SSF47323">
    <property type="entry name" value="Anticodon-binding domain of a subclass of class I aminoacyl-tRNA synthetases"/>
    <property type="match status" value="1"/>
</dbReference>
<keyword evidence="3 12" id="KW-0963">Cytoplasm</keyword>
<dbReference type="SUPFAM" id="SSF52374">
    <property type="entry name" value="Nucleotidylyl transferase"/>
    <property type="match status" value="1"/>
</dbReference>
<proteinExistence type="inferred from homology"/>
<evidence type="ECO:0000256" key="2">
    <source>
        <dbReference type="ARBA" id="ARBA00011245"/>
    </source>
</evidence>
<evidence type="ECO:0000259" key="14">
    <source>
        <dbReference type="Pfam" id="PF08264"/>
    </source>
</evidence>
<dbReference type="PROSITE" id="PS00178">
    <property type="entry name" value="AA_TRNA_LIGASE_I"/>
    <property type="match status" value="1"/>
</dbReference>
<dbReference type="InterPro" id="IPR033705">
    <property type="entry name" value="Anticodon_Ia_Val"/>
</dbReference>
<feature type="domain" description="Methionyl/Valyl/Leucyl/Isoleucyl-tRNA synthetase anticodon-binding" evidence="14">
    <location>
        <begin position="920"/>
        <end position="1064"/>
    </location>
</feature>
<evidence type="ECO:0000256" key="6">
    <source>
        <dbReference type="ARBA" id="ARBA00022840"/>
    </source>
</evidence>
<evidence type="ECO:0000259" key="13">
    <source>
        <dbReference type="Pfam" id="PF00133"/>
    </source>
</evidence>
<comment type="caution">
    <text evidence="16">The sequence shown here is derived from an EMBL/GenBank/DDBJ whole genome shotgun (WGS) entry which is preliminary data.</text>
</comment>
<accession>A0A428CC83</accession>
<keyword evidence="9 12" id="KW-0030">Aminoacyl-tRNA synthetase</keyword>
<dbReference type="PANTHER" id="PTHR11946:SF93">
    <property type="entry name" value="VALINE--TRNA LIGASE, CHLOROPLASTIC_MITOCHONDRIAL 2"/>
    <property type="match status" value="1"/>
</dbReference>
<dbReference type="InterPro" id="IPR009008">
    <property type="entry name" value="Val/Leu/Ile-tRNA-synth_edit"/>
</dbReference>
<dbReference type="AlphaFoldDB" id="A0A428CC83"/>
<comment type="catalytic activity">
    <reaction evidence="10 12">
        <text>tRNA(Val) + L-valine + ATP = L-valyl-tRNA(Val) + AMP + diphosphate</text>
        <dbReference type="Rhea" id="RHEA:10704"/>
        <dbReference type="Rhea" id="RHEA-COMP:9672"/>
        <dbReference type="Rhea" id="RHEA-COMP:9708"/>
        <dbReference type="ChEBI" id="CHEBI:30616"/>
        <dbReference type="ChEBI" id="CHEBI:33019"/>
        <dbReference type="ChEBI" id="CHEBI:57762"/>
        <dbReference type="ChEBI" id="CHEBI:78442"/>
        <dbReference type="ChEBI" id="CHEBI:78537"/>
        <dbReference type="ChEBI" id="CHEBI:456215"/>
        <dbReference type="EC" id="6.1.1.9"/>
    </reaction>
</comment>
<protein>
    <recommendedName>
        <fullName evidence="12">Valine--tRNA ligase</fullName>
        <ecNumber evidence="12">6.1.1.9</ecNumber>
    </recommendedName>
    <alternativeName>
        <fullName evidence="12">Valyl-tRNA synthetase</fullName>
        <shortName evidence="12">ValRS</shortName>
    </alternativeName>
</protein>
<dbReference type="PRINTS" id="PR00986">
    <property type="entry name" value="TRNASYNTHVAL"/>
</dbReference>
<keyword evidence="6 12" id="KW-0067">ATP-binding</keyword>